<dbReference type="RefSeq" id="XP_022239658.1">
    <property type="nucleotide sequence ID" value="XM_022383950.1"/>
</dbReference>
<protein>
    <submittedName>
        <fullName evidence="3">Uncharacterized protein LOC106457882</fullName>
    </submittedName>
</protein>
<evidence type="ECO:0000313" key="3">
    <source>
        <dbReference type="RefSeq" id="XP_022239658.1"/>
    </source>
</evidence>
<sequence>MGQLRLLLQKHFVLQTRQPVILALQLFWPVAIFLIVLVIRHAVPPVDQTTCYYNARALPSAGPLPFLQSLICNVDNDCLNHSSYEEIPSYPQARVEELVEEVGPLLTNENITRLIKELPKGVGLMRAVVDTVNQPQVQEILNNGVQIQSLLKNPQRMKEVLVKELKLLSPEAADGLLTSYINIPRVLHLLGSANTVTDIMCSTDQLGQYLQVDKLSSLEQISQVLCNIKGENATDLLQKFQSELDGSHIVGMLSRLMTEFGRPDLGNILDGISKMVNTITNLRSLPISNSGFSQLSHLLPHVKVIIDSIQNGSVDVNLFLKIAEDLEPIFGEYGKNFTIIVEYLNSLLTWVDGELGHLPAREKTFEDILSDKDFIYDTLAEIFPQTVVMVMMRTVLKPQESKIFQQLQTPQDVYNSVCNSPGIASMMMIQDKDSDMVKYWQKIQTRICRFTSEEDIIRVAKLFLVKEKYFDKGKVTLADLINNTASIITKVESLTSLFSSWPPKYASLMKEIGGLLGSFYNKENTNFDFERLAKSIEKLTDMMKDTEYWPHLESSAATVYKVLNTSLDLVKSELLYGLKESNLFWPHVLEMFLLTTAKEEKLEKLLVPSNWPDLVCKETMFESTFVIPKDVVARNLQIYSCQLLKSYYDMLLQNSQNNTMDPTENLDWGLLVRKTGKIAHTFHNKQVNMHYDWERLDKAYVYFMRTFWMKKTLNERITLVTSILQTIMEYFENRDFLYRNDILALVFSADQIIQLLNQQLQKIIESNSIQVSYLTLDLHTLTNLFQQIVANLPEIIETGVHILYSDLEKIMKRVIQLDSNITRSPCDGFSFSDLLDISPTSQLRTLEQTVCQDKAFLIQEILSQHTIGLIMGTVRNAHQGGKVNLSWIDLGDHLSQLLDNLHNVSLFEGKLFPEIPQFSQEKIDSAVHRGLDLWTSNNNLGRARQILQLIDVASLLINSPYEKNFPLSRVNFLSPRTSLDVFAIGKFLTWMVSEGTKTVAEIIDLPKDLGRNGDQLKKSSLVLQSIGLMGQIPMILQDLVLWITTPTSISAVTSLVQESKLDSICQDSAMLDRLFTTDQNGYSALSSFVRFMCALRNNVENVSTNESAQGGWGIKGFVDRVNATLHTAVLNDLNPRMVDTFDNMQQLSGRIRKLDEWVETQLGTLSNHTAWTDMKSKITNHMTTVVSHSFTYVLPLFVPGFDKIVASSSPDVGDGLGIAAYVFSKLKNMTYSIKGPAISLKAFLQDMPELIPLGEWADKHLVNLVEALLYTSETDNLKFSRLLQSKNIWETWCSKPLLELLVLPPEGADETELEEARRGLCSIDWTKILLKWKAEAVNYTGSPHVSLQSLTLNLGGFLDQIKTMTVDSSHTWHPQTGPLGVQVWMKMMERLEVQINQSRFAEASDANEKINNILYQSLQRFYIAAGNNSWIINLINDVLQMTTCGLKYVEATKNWKSLYSFYEEKPDVLAILDLLNRSVDVFDIILQTIVEPVKLTAISNDFLEPFMGKTRFCALNSSNWQQYFETARTPEAFQVFETLQRVVCQVNFTAAIVELNLVSKCFPYQEDQFTEIVSSLNSTVLNASLFENTIRNLVKAVSEFVNKSSNYEDNWSTAAWLDPRHWESVFSKFTSTIQEDVPGFLTTRLTKWIAVEGRTLETITKPQPEYQVLYKVIEYIYQKLSSMNKVVGFIHPEDLFPEMPAVQDFLSRLFPILPEAIETFAWMPFVQAKVRPLLHSSNLTNVQEILCEGPIQEYLYNPRLSQDGWLKLQSLICDLNYTSIAEELKDQFYPRGENVDWDEFATILSKLAVEVQKLLNNPKVIMDPRTRWLDPTVWLGIYYNMSKTSANPAVITYTAVSAITTVFFSDILYDHRICLKQLNTTPTEDFLCDLRKEQFITNIVTSGQRFESLVSEAAAGRSDIWPELISNLLDMMQVKSLLKLYPGIKKQTFDTIHHKVIEILGDVQHSGDWEGTLKLIPFIFDFLQDENHQVGHVAQQFLQLLLARLEYLKMNGTTRFSVRDVFPDSPEIQKVLKMIISFLPEIITTYVGSYFSAYEELLPEALKTHNFSVTTIWTHVCSPPNPDTLFPFAKSLEGWHNFTSNFCAIDFDRFKKEMEKVANVKNFTQLANNTEPVEWSELGSTIIQLVDVIRWLVDNPNHLEETPGWFTDSYWTNQLKKLQQLFYHDYTMNAYLYLHYLSPFCRTELEELQKWPVANPVAVKSFLCRMSSKNYAVNIGNMVKEMIAVSKEVVPLTHWKELYYLFLNATEIKDLFGAVLGTQKLRNIELFERALLQLLEDHTDSESWKEKQAWGSLVKVLDYFLMDVWDKPDLRALEVMISTVSHLTEELVKLNITGQSFDLASVVSETKKIQLLLELIYKTSPSVLQSFWTLLKNPQKVQVITNLSAEEWREILCDENKFQRKFSVSKDIAIKTTELACNISIEDLWTEIIEKFGVEELETELKKILESEHPSPGRLYFTSLYQQLITLVDTFKNQIKLDEITYHGEKLSEKFDPDAWQKALKNMTSFQHMKAKQQIDLALNHLTAVLENFQDVFKRTEDGRKALHYVSYINQYTLPSIIKNMENMKKKKISLGNLFKNATHLRHILETTLTVRPEIVEALFNLTVQPQKIGSLLEKIQNGTSDFFCSNDFLVWMALTVKANNSLKEIQNSLCSANKDIILKELTSQLGLDFFGTEGSLYSTNGSELNVDWKGLVRKLEDLAETARDLARKPPSIDSNIKTFYNLTTWEIIAKKFLEQQSYTLTNSVSLSVMTLLHIIDKATYGQHLPISMGLFREGIVLSHFWEQVSDVGVYDLLTNKSLLKERMQGLMNYENFSSYDNHQFVKHIVEYFNRYPDHLNKSCQRVKNSKFDSSNKYFVKNMYKICDSPLEMLEKNLLAILKKKEMWPFFENGFWSYILGGSDFGFEMRRMFTLGYGRVTAQIISSVIEWIRDAPTSFLQFKWDYWKPVLQNFLPIILREMEANVCEDLQINGTELKIVKILSSLLKNVPELQTLMCTFPNYNVTSMYKWISQQIDLKDLIQEVKGVKTNNYERPQQCVSPIGIFAEFTELVQKFVEDATTSNDQIRNCVADLGSSKLLKSLAKYGDFMTSLSVLMTEMMSKNNSAVSTGQFLDIWDTIKEFLKFQLPVFTEVSTFIKNLPELEKLFGAELGNRSSEIALAFSKSLINWSLLAKYNFSLPTINKFVCKRENLTGILVTYSEANVSSEDIRKALCEKGALKSFLEVLDIPQILKKLPEIQNRQTLDADWLERFTINSQAILKHLLDLAVVGGKAVSDLTSGLTFDLLSSVVSLIREDTVEQLFSSLTLLVNDLQPILEGSPILDDLRAIIEGLQGLKSLQQQNLFGFHYKISKLFKNPDNVKEFLTSNLGINNKLSSELMNGTLDLSLILSSKNSDLSIFDVLCDPNKLGKVLTVQDTSVTLEAISTSLCRVSADKALKASSTLVRELALMKLVKNFGDLGINGILAKAGVTLEEANVAMSTLNQAPKLMPQITGHLARLTSVIDEQVNKNLMKLNISKEGVKLLGTPEMLNTAGEILCGNPLRTLQDEFHLLHVAKREPQLSVHEVEELPSQFCKEGYEQVMRMTGGPIVWGFLKPILRGKILYAPKNAQTYAIMKKLNSSFESIAGFMDTLHGWGEGSNGLNYLLQRRDVVDKMKVGIG</sequence>
<reference evidence="3" key="1">
    <citation type="submission" date="2025-08" db="UniProtKB">
        <authorList>
            <consortium name="RefSeq"/>
        </authorList>
    </citation>
    <scope>IDENTIFICATION</scope>
    <source>
        <tissue evidence="3">Muscle</tissue>
    </source>
</reference>
<keyword evidence="1" id="KW-1133">Transmembrane helix</keyword>
<dbReference type="GeneID" id="106457882"/>
<accession>A0ABM1S7Q3</accession>
<keyword evidence="1" id="KW-0472">Membrane</keyword>
<feature type="transmembrane region" description="Helical" evidence="1">
    <location>
        <begin position="20"/>
        <end position="39"/>
    </location>
</feature>
<keyword evidence="1" id="KW-0812">Transmembrane</keyword>
<evidence type="ECO:0000313" key="2">
    <source>
        <dbReference type="Proteomes" id="UP000694941"/>
    </source>
</evidence>
<organism evidence="2 3">
    <name type="scientific">Limulus polyphemus</name>
    <name type="common">Atlantic horseshoe crab</name>
    <dbReference type="NCBI Taxonomy" id="6850"/>
    <lineage>
        <taxon>Eukaryota</taxon>
        <taxon>Metazoa</taxon>
        <taxon>Ecdysozoa</taxon>
        <taxon>Arthropoda</taxon>
        <taxon>Chelicerata</taxon>
        <taxon>Merostomata</taxon>
        <taxon>Xiphosura</taxon>
        <taxon>Limulidae</taxon>
        <taxon>Limulus</taxon>
    </lineage>
</organism>
<keyword evidence="2" id="KW-1185">Reference proteome</keyword>
<name>A0ABM1S7Q3_LIMPO</name>
<proteinExistence type="predicted"/>
<gene>
    <name evidence="3" type="primary">LOC106457882</name>
</gene>
<dbReference type="Proteomes" id="UP000694941">
    <property type="component" value="Unplaced"/>
</dbReference>
<evidence type="ECO:0000256" key="1">
    <source>
        <dbReference type="SAM" id="Phobius"/>
    </source>
</evidence>